<dbReference type="AlphaFoldDB" id="A0A537J032"/>
<keyword evidence="1" id="KW-0472">Membrane</keyword>
<evidence type="ECO:0000256" key="1">
    <source>
        <dbReference type="SAM" id="Phobius"/>
    </source>
</evidence>
<feature type="transmembrane region" description="Helical" evidence="1">
    <location>
        <begin position="81"/>
        <end position="98"/>
    </location>
</feature>
<protein>
    <recommendedName>
        <fullName evidence="4">LysE family translocator</fullName>
    </recommendedName>
</protein>
<keyword evidence="1" id="KW-1133">Transmembrane helix</keyword>
<evidence type="ECO:0000313" key="3">
    <source>
        <dbReference type="Proteomes" id="UP000318834"/>
    </source>
</evidence>
<evidence type="ECO:0008006" key="4">
    <source>
        <dbReference type="Google" id="ProtNLM"/>
    </source>
</evidence>
<organism evidence="2 3">
    <name type="scientific">Candidatus Segetimicrobium genomatis</name>
    <dbReference type="NCBI Taxonomy" id="2569760"/>
    <lineage>
        <taxon>Bacteria</taxon>
        <taxon>Bacillati</taxon>
        <taxon>Candidatus Sysuimicrobiota</taxon>
        <taxon>Candidatus Sysuimicrobiia</taxon>
        <taxon>Candidatus Sysuimicrobiales</taxon>
        <taxon>Candidatus Segetimicrobiaceae</taxon>
        <taxon>Candidatus Segetimicrobium</taxon>
    </lineage>
</organism>
<reference evidence="2 3" key="1">
    <citation type="journal article" date="2019" name="Nat. Microbiol.">
        <title>Mediterranean grassland soil C-N compound turnover is dependent on rainfall and depth, and is mediated by genomically divergent microorganisms.</title>
        <authorList>
            <person name="Diamond S."/>
            <person name="Andeer P.F."/>
            <person name="Li Z."/>
            <person name="Crits-Christoph A."/>
            <person name="Burstein D."/>
            <person name="Anantharaman K."/>
            <person name="Lane K.R."/>
            <person name="Thomas B.C."/>
            <person name="Pan C."/>
            <person name="Northen T.R."/>
            <person name="Banfield J.F."/>
        </authorList>
    </citation>
    <scope>NUCLEOTIDE SEQUENCE [LARGE SCALE GENOMIC DNA]</scope>
    <source>
        <strain evidence="2">NP_8</strain>
    </source>
</reference>
<feature type="transmembrane region" description="Helical" evidence="1">
    <location>
        <begin position="44"/>
        <end position="69"/>
    </location>
</feature>
<proteinExistence type="predicted"/>
<gene>
    <name evidence="2" type="ORF">E6H05_02665</name>
</gene>
<comment type="caution">
    <text evidence="2">The sequence shown here is derived from an EMBL/GenBank/DDBJ whole genome shotgun (WGS) entry which is preliminary data.</text>
</comment>
<dbReference type="EMBL" id="VBAP01000009">
    <property type="protein sequence ID" value="TMI76924.1"/>
    <property type="molecule type" value="Genomic_DNA"/>
</dbReference>
<sequence>MRGLFPLKNEPATSRGMWGSVTPASENIAFIQLDVADEVRATQAVFLSGLFVFAALPSCFLWLAFGATIQRILYNQRRLRLFNVAMGALLALSTVLILR</sequence>
<dbReference type="Proteomes" id="UP000318834">
    <property type="component" value="Unassembled WGS sequence"/>
</dbReference>
<keyword evidence="1" id="KW-0812">Transmembrane</keyword>
<accession>A0A537J032</accession>
<evidence type="ECO:0000313" key="2">
    <source>
        <dbReference type="EMBL" id="TMI76924.1"/>
    </source>
</evidence>
<name>A0A537J032_9BACT</name>